<keyword evidence="2" id="KW-0802">TPR repeat</keyword>
<evidence type="ECO:0000313" key="3">
    <source>
        <dbReference type="EMBL" id="RBI87586.1"/>
    </source>
</evidence>
<dbReference type="RefSeq" id="WP_113287609.1">
    <property type="nucleotide sequence ID" value="NZ_QNTQ01000001.1"/>
</dbReference>
<dbReference type="InterPro" id="IPR011990">
    <property type="entry name" value="TPR-like_helical_dom_sf"/>
</dbReference>
<keyword evidence="4" id="KW-1185">Reference proteome</keyword>
<gene>
    <name evidence="3" type="ORF">DRV85_01270</name>
</gene>
<dbReference type="InterPro" id="IPR027417">
    <property type="entry name" value="P-loop_NTPase"/>
</dbReference>
<dbReference type="PANTHER" id="PTHR12788:SF10">
    <property type="entry name" value="PROTEIN-TYROSINE SULFOTRANSFERASE"/>
    <property type="match status" value="1"/>
</dbReference>
<evidence type="ECO:0000256" key="1">
    <source>
        <dbReference type="ARBA" id="ARBA00022679"/>
    </source>
</evidence>
<dbReference type="OrthoDB" id="9800698at2"/>
<dbReference type="Pfam" id="PF13469">
    <property type="entry name" value="Sulfotransfer_3"/>
    <property type="match status" value="1"/>
</dbReference>
<dbReference type="Gene3D" id="1.25.40.10">
    <property type="entry name" value="Tetratricopeptide repeat domain"/>
    <property type="match status" value="1"/>
</dbReference>
<comment type="caution">
    <text evidence="3">The sequence shown here is derived from an EMBL/GenBank/DDBJ whole genome shotgun (WGS) entry which is preliminary data.</text>
</comment>
<feature type="repeat" description="TPR" evidence="2">
    <location>
        <begin position="39"/>
        <end position="72"/>
    </location>
</feature>
<dbReference type="GO" id="GO:0008476">
    <property type="term" value="F:protein-tyrosine sulfotransferase activity"/>
    <property type="evidence" value="ECO:0007669"/>
    <property type="project" value="InterPro"/>
</dbReference>
<sequence length="585" mass="63489">MAADPRMEAQKIAGLLQAGKLRAAFKAAKGAMKRWPREAFFANLAGLALVHDGDSRQAVAYFRKAMALNPGFPEPAQNLIQALVALDRLETAQATLDKLLAKRPRDPELWYQQGLCHMRAGRAETAETAADRALELAPKMVKAWLLRAALRMDRGDFAGALEDCRAAERRAPQSAEVAMRLSEALSGLRRDAEALEAIARAAALDPGDTEVLHRHAVLLNQAGRTDEAKEALKRLLTLAPQSPDGLYDLVQLQTAEENAALLPQIETALHKAREDSARLLLEFAAARVHGQLGDAAAEARHIAEGNAADARLRPHDFAAAEAQCARILSQFPEDAPPPAAEPLAGPVPIFVLGMMRSGTTLTEQMISAHPAVFGAGELDTAARLTMPQVAGEAGFGADEAAALARAYRAALPEMPESTRAFVDKMPANYRLIGYLATALPEARFVHLVRDPRDVALSIWRTHFPAAAMGFTADLEAIAQMANLYRRYMARWQALFPERILDVPYAELVQDIEGWSRRLAEHCGLDWVPEMAAPEKNPGAVRTASVNQVRQGVHSRSVGAWRKHAEALAPFVAALDPALWPDLDAG</sequence>
<proteinExistence type="predicted"/>
<evidence type="ECO:0000256" key="2">
    <source>
        <dbReference type="PROSITE-ProRule" id="PRU00339"/>
    </source>
</evidence>
<dbReference type="SUPFAM" id="SSF48452">
    <property type="entry name" value="TPR-like"/>
    <property type="match status" value="1"/>
</dbReference>
<dbReference type="Proteomes" id="UP000253370">
    <property type="component" value="Unassembled WGS sequence"/>
</dbReference>
<feature type="repeat" description="TPR" evidence="2">
    <location>
        <begin position="209"/>
        <end position="242"/>
    </location>
</feature>
<feature type="repeat" description="TPR" evidence="2">
    <location>
        <begin position="107"/>
        <end position="140"/>
    </location>
</feature>
<reference evidence="3 4" key="1">
    <citation type="submission" date="2018-07" db="EMBL/GenBank/DDBJ databases">
        <title>Rhodosalinus sp. strain E84T genomic sequence and assembly.</title>
        <authorList>
            <person name="Liu Z.-W."/>
            <person name="Lu D.-C."/>
        </authorList>
    </citation>
    <scope>NUCLEOTIDE SEQUENCE [LARGE SCALE GENOMIC DNA]</scope>
    <source>
        <strain evidence="3 4">E84</strain>
    </source>
</reference>
<keyword evidence="1 3" id="KW-0808">Transferase</keyword>
<name>A0A365UDF5_9RHOB</name>
<protein>
    <submittedName>
        <fullName evidence="3">Sulfotransferase family protein</fullName>
    </submittedName>
</protein>
<dbReference type="PROSITE" id="PS50005">
    <property type="entry name" value="TPR"/>
    <property type="match status" value="3"/>
</dbReference>
<evidence type="ECO:0000313" key="4">
    <source>
        <dbReference type="Proteomes" id="UP000253370"/>
    </source>
</evidence>
<organism evidence="3 4">
    <name type="scientific">Rhodosalinus halophilus</name>
    <dbReference type="NCBI Taxonomy" id="2259333"/>
    <lineage>
        <taxon>Bacteria</taxon>
        <taxon>Pseudomonadati</taxon>
        <taxon>Pseudomonadota</taxon>
        <taxon>Alphaproteobacteria</taxon>
        <taxon>Rhodobacterales</taxon>
        <taxon>Paracoccaceae</taxon>
        <taxon>Rhodosalinus</taxon>
    </lineage>
</organism>
<dbReference type="InterPro" id="IPR026634">
    <property type="entry name" value="TPST-like"/>
</dbReference>
<dbReference type="AlphaFoldDB" id="A0A365UDF5"/>
<dbReference type="Gene3D" id="3.40.50.300">
    <property type="entry name" value="P-loop containing nucleotide triphosphate hydrolases"/>
    <property type="match status" value="1"/>
</dbReference>
<accession>A0A365UDF5</accession>
<dbReference type="PANTHER" id="PTHR12788">
    <property type="entry name" value="PROTEIN-TYROSINE SULFOTRANSFERASE 2"/>
    <property type="match status" value="1"/>
</dbReference>
<dbReference type="InterPro" id="IPR019734">
    <property type="entry name" value="TPR_rpt"/>
</dbReference>
<dbReference type="Pfam" id="PF14559">
    <property type="entry name" value="TPR_19"/>
    <property type="match status" value="2"/>
</dbReference>
<dbReference type="EMBL" id="QNTQ01000001">
    <property type="protein sequence ID" value="RBI87586.1"/>
    <property type="molecule type" value="Genomic_DNA"/>
</dbReference>
<dbReference type="SMART" id="SM00028">
    <property type="entry name" value="TPR"/>
    <property type="match status" value="6"/>
</dbReference>
<dbReference type="SUPFAM" id="SSF52540">
    <property type="entry name" value="P-loop containing nucleoside triphosphate hydrolases"/>
    <property type="match status" value="1"/>
</dbReference>